<dbReference type="EMBL" id="VOBR01000008">
    <property type="protein sequence ID" value="TWP51524.1"/>
    <property type="molecule type" value="Genomic_DNA"/>
</dbReference>
<organism evidence="2 3">
    <name type="scientific">Lentzea tibetensis</name>
    <dbReference type="NCBI Taxonomy" id="2591470"/>
    <lineage>
        <taxon>Bacteria</taxon>
        <taxon>Bacillati</taxon>
        <taxon>Actinomycetota</taxon>
        <taxon>Actinomycetes</taxon>
        <taxon>Pseudonocardiales</taxon>
        <taxon>Pseudonocardiaceae</taxon>
        <taxon>Lentzea</taxon>
    </lineage>
</organism>
<sequence length="145" mass="15648">MNTQRRLIAPNRRTPAKKSTPVRVSNTHQMSQEITSMSDRTAQDQTAPRHNTRIAVAVLSLVVLVAGCGPATGPGIAPQETTAIPPRTVDEVWGENVTVDGHNVPYFSAKCDANNEPYDVKPPYDLTAKAAARRVCKDGEAEAGR</sequence>
<dbReference type="AlphaFoldDB" id="A0A563EWL7"/>
<accession>A0A563EWL7</accession>
<name>A0A563EWL7_9PSEU</name>
<evidence type="ECO:0000256" key="1">
    <source>
        <dbReference type="SAM" id="MobiDB-lite"/>
    </source>
</evidence>
<protein>
    <submittedName>
        <fullName evidence="2">Uncharacterized protein</fullName>
    </submittedName>
</protein>
<keyword evidence="3" id="KW-1185">Reference proteome</keyword>
<proteinExistence type="predicted"/>
<comment type="caution">
    <text evidence="2">The sequence shown here is derived from an EMBL/GenBank/DDBJ whole genome shotgun (WGS) entry which is preliminary data.</text>
</comment>
<dbReference type="RefSeq" id="WP_146352329.1">
    <property type="nucleotide sequence ID" value="NZ_VOBR01000008.1"/>
</dbReference>
<dbReference type="Proteomes" id="UP000316639">
    <property type="component" value="Unassembled WGS sequence"/>
</dbReference>
<reference evidence="2 3" key="1">
    <citation type="submission" date="2019-07" db="EMBL/GenBank/DDBJ databases">
        <title>Lentzea xizangensis sp. nov., isolated from Qinghai-Tibetan Plateau Soils.</title>
        <authorList>
            <person name="Huang J."/>
        </authorList>
    </citation>
    <scope>NUCLEOTIDE SEQUENCE [LARGE SCALE GENOMIC DNA]</scope>
    <source>
        <strain evidence="2 3">FXJ1.1311</strain>
    </source>
</reference>
<feature type="region of interest" description="Disordered" evidence="1">
    <location>
        <begin position="1"/>
        <end position="48"/>
    </location>
</feature>
<feature type="compositionally biased region" description="Polar residues" evidence="1">
    <location>
        <begin position="22"/>
        <end position="48"/>
    </location>
</feature>
<evidence type="ECO:0000313" key="3">
    <source>
        <dbReference type="Proteomes" id="UP000316639"/>
    </source>
</evidence>
<gene>
    <name evidence="2" type="ORF">FKR81_15095</name>
</gene>
<evidence type="ECO:0000313" key="2">
    <source>
        <dbReference type="EMBL" id="TWP51524.1"/>
    </source>
</evidence>